<gene>
    <name evidence="10" type="primary">visC</name>
    <name evidence="10" type="ORF">GPLA_1300</name>
</gene>
<dbReference type="PANTHER" id="PTHR43876">
    <property type="entry name" value="UBIQUINONE BIOSYNTHESIS MONOOXYGENASE COQ6, MITOCHONDRIAL"/>
    <property type="match status" value="1"/>
</dbReference>
<dbReference type="Proteomes" id="UP000006322">
    <property type="component" value="Unassembled WGS sequence"/>
</dbReference>
<dbReference type="InterPro" id="IPR002938">
    <property type="entry name" value="FAD-bd"/>
</dbReference>
<dbReference type="GO" id="GO:0110142">
    <property type="term" value="C:ubiquinone biosynthesis complex"/>
    <property type="evidence" value="ECO:0007669"/>
    <property type="project" value="UniProtKB-ARBA"/>
</dbReference>
<protein>
    <submittedName>
        <fullName evidence="10">Protein visC</fullName>
    </submittedName>
</protein>
<keyword evidence="4" id="KW-0285">Flavoprotein</keyword>
<dbReference type="InterPro" id="IPR018168">
    <property type="entry name" value="Ubi_Hdrlase_CS"/>
</dbReference>
<evidence type="ECO:0000256" key="7">
    <source>
        <dbReference type="ARBA" id="ARBA00023033"/>
    </source>
</evidence>
<reference evidence="11" key="1">
    <citation type="journal article" date="2014" name="Environ. Microbiol.">
        <title>Comparative genomics of the marine bacterial genus Glaciecola reveals the high degree of genomic diversity and genomic characteristic for cold adaptation.</title>
        <authorList>
            <person name="Qin Q.L."/>
            <person name="Xie B.B."/>
            <person name="Yu Y."/>
            <person name="Shu Y.L."/>
            <person name="Rong J.C."/>
            <person name="Zhang Y.J."/>
            <person name="Zhao D.L."/>
            <person name="Chen X.L."/>
            <person name="Zhang X.Y."/>
            <person name="Chen B."/>
            <person name="Zhou B.C."/>
            <person name="Zhang Y.Z."/>
        </authorList>
    </citation>
    <scope>NUCLEOTIDE SEQUENCE [LARGE SCALE GENOMIC DNA]</scope>
    <source>
        <strain evidence="11">LMG 21857</strain>
    </source>
</reference>
<dbReference type="GO" id="GO:0006744">
    <property type="term" value="P:ubiquinone biosynthetic process"/>
    <property type="evidence" value="ECO:0007669"/>
    <property type="project" value="UniProtKB-UniPathway"/>
</dbReference>
<sequence length="406" mass="44990">MQSYDVVVIGGGVVGLTVALTLATSELNVAVIDAQVGDQSLDAAPQLRVSTFTLATQTVMEKLGVWPLLDQERLCAYQHMSVWDQDSFANIGFSHEDVQQPYLGHVVENQNLRRALWLKAQQSKHISLIAPKKVSKMVFGQQESFLTLDDENMLTARLVVGADGANSMVRQKANLPLTFWDYEHHSIVATIKTSLPHDNTARQVFTAHGPLAFLPLWDQHHCSIVWSQQEPIAKQLLALDNAAFAKALMATFDMRLGICEVVSERHSFPLKMRYARQWVTDRVALVGDAAHTVHPLAGQGANLGIMDAVALAEQVIKISEQGKDIGLSKNLRPYERWRKTEAVKMIATMESFKRLFDGANPVQKFVRDIGLSAMDQLPRAKQNIVRHAIGLSGELPALAMGEQRQG</sequence>
<keyword evidence="7" id="KW-0503">Monooxygenase</keyword>
<dbReference type="RefSeq" id="WP_007104013.1">
    <property type="nucleotide sequence ID" value="NZ_BAER01000033.1"/>
</dbReference>
<comment type="pathway">
    <text evidence="2">Cofactor biosynthesis; ubiquinone biosynthesis.</text>
</comment>
<organism evidence="10 11">
    <name type="scientific">Paraglaciecola polaris LMG 21857</name>
    <dbReference type="NCBI Taxonomy" id="1129793"/>
    <lineage>
        <taxon>Bacteria</taxon>
        <taxon>Pseudomonadati</taxon>
        <taxon>Pseudomonadota</taxon>
        <taxon>Gammaproteobacteria</taxon>
        <taxon>Alteromonadales</taxon>
        <taxon>Alteromonadaceae</taxon>
        <taxon>Paraglaciecola</taxon>
    </lineage>
</organism>
<dbReference type="PROSITE" id="PS01304">
    <property type="entry name" value="UBIH"/>
    <property type="match status" value="1"/>
</dbReference>
<dbReference type="FunFam" id="3.50.50.60:FF:000021">
    <property type="entry name" value="Ubiquinone biosynthesis monooxygenase COQ6"/>
    <property type="match status" value="1"/>
</dbReference>
<evidence type="ECO:0000259" key="9">
    <source>
        <dbReference type="Pfam" id="PF01494"/>
    </source>
</evidence>
<dbReference type="OrthoDB" id="9769565at2"/>
<dbReference type="Gene3D" id="3.50.50.60">
    <property type="entry name" value="FAD/NAD(P)-binding domain"/>
    <property type="match status" value="2"/>
</dbReference>
<dbReference type="InterPro" id="IPR010971">
    <property type="entry name" value="UbiH/COQ6"/>
</dbReference>
<dbReference type="SUPFAM" id="SSF51905">
    <property type="entry name" value="FAD/NAD(P)-binding domain"/>
    <property type="match status" value="1"/>
</dbReference>
<dbReference type="PRINTS" id="PR00420">
    <property type="entry name" value="RNGMNOXGNASE"/>
</dbReference>
<dbReference type="InterPro" id="IPR051205">
    <property type="entry name" value="UbiH/COQ6_monooxygenase"/>
</dbReference>
<evidence type="ECO:0000256" key="4">
    <source>
        <dbReference type="ARBA" id="ARBA00022630"/>
    </source>
</evidence>
<proteinExistence type="inferred from homology"/>
<dbReference type="GO" id="GO:0019168">
    <property type="term" value="F:2-polyprenylphenol 6-hydroxylase activity"/>
    <property type="evidence" value="ECO:0007669"/>
    <property type="project" value="TreeGrafter"/>
</dbReference>
<accession>K6YHK3</accession>
<dbReference type="PANTHER" id="PTHR43876:SF7">
    <property type="entry name" value="UBIQUINONE BIOSYNTHESIS MONOOXYGENASE COQ6, MITOCHONDRIAL"/>
    <property type="match status" value="1"/>
</dbReference>
<keyword evidence="11" id="KW-1185">Reference proteome</keyword>
<dbReference type="NCBIfam" id="TIGR01988">
    <property type="entry name" value="Ubi-OHases"/>
    <property type="match status" value="1"/>
</dbReference>
<comment type="cofactor">
    <cofactor evidence="1">
        <name>FAD</name>
        <dbReference type="ChEBI" id="CHEBI:57692"/>
    </cofactor>
</comment>
<dbReference type="GO" id="GO:0071949">
    <property type="term" value="F:FAD binding"/>
    <property type="evidence" value="ECO:0007669"/>
    <property type="project" value="InterPro"/>
</dbReference>
<comment type="similarity">
    <text evidence="3">Belongs to the UbiH/COQ6 family.</text>
</comment>
<keyword evidence="5" id="KW-0274">FAD</keyword>
<dbReference type="EMBL" id="BAER01000033">
    <property type="protein sequence ID" value="GAC32214.1"/>
    <property type="molecule type" value="Genomic_DNA"/>
</dbReference>
<evidence type="ECO:0000313" key="11">
    <source>
        <dbReference type="Proteomes" id="UP000006322"/>
    </source>
</evidence>
<name>K6YHK3_9ALTE</name>
<feature type="domain" description="FAD-binding" evidence="9">
    <location>
        <begin position="4"/>
        <end position="324"/>
    </location>
</feature>
<evidence type="ECO:0000256" key="2">
    <source>
        <dbReference type="ARBA" id="ARBA00004749"/>
    </source>
</evidence>
<comment type="caution">
    <text evidence="10">The sequence shown here is derived from an EMBL/GenBank/DDBJ whole genome shotgun (WGS) entry which is preliminary data.</text>
</comment>
<evidence type="ECO:0000256" key="6">
    <source>
        <dbReference type="ARBA" id="ARBA00023002"/>
    </source>
</evidence>
<dbReference type="InterPro" id="IPR036188">
    <property type="entry name" value="FAD/NAD-bd_sf"/>
</dbReference>
<evidence type="ECO:0000256" key="8">
    <source>
        <dbReference type="ARBA" id="ARBA00065734"/>
    </source>
</evidence>
<evidence type="ECO:0000313" key="10">
    <source>
        <dbReference type="EMBL" id="GAC32214.1"/>
    </source>
</evidence>
<dbReference type="UniPathway" id="UPA00232"/>
<evidence type="ECO:0000256" key="5">
    <source>
        <dbReference type="ARBA" id="ARBA00022827"/>
    </source>
</evidence>
<keyword evidence="6" id="KW-0560">Oxidoreductase</keyword>
<dbReference type="AlphaFoldDB" id="K6YHK3"/>
<evidence type="ECO:0000256" key="1">
    <source>
        <dbReference type="ARBA" id="ARBA00001974"/>
    </source>
</evidence>
<evidence type="ECO:0000256" key="3">
    <source>
        <dbReference type="ARBA" id="ARBA00005349"/>
    </source>
</evidence>
<dbReference type="STRING" id="1129793.GPLA_1300"/>
<dbReference type="Pfam" id="PF01494">
    <property type="entry name" value="FAD_binding_3"/>
    <property type="match status" value="1"/>
</dbReference>
<comment type="subunit">
    <text evidence="8">Component of the Ubi complex metabolon, which regroups five ubiquinone biosynthesis proteins (UbiE, UbiF, UbiG, UbiH and UbiI) and two accessory factors (UbiK and the lipid-binding protein UbiJ).</text>
</comment>